<accession>A0AAV2TI47</accession>
<evidence type="ECO:0000256" key="1">
    <source>
        <dbReference type="SAM" id="MobiDB-lite"/>
    </source>
</evidence>
<evidence type="ECO:0000313" key="2">
    <source>
        <dbReference type="EMBL" id="CAL5136704.1"/>
    </source>
</evidence>
<reference evidence="2" key="1">
    <citation type="submission" date="2024-06" db="EMBL/GenBank/DDBJ databases">
        <authorList>
            <person name="Liu X."/>
            <person name="Lenzi L."/>
            <person name="Haldenby T S."/>
            <person name="Uol C."/>
        </authorList>
    </citation>
    <scope>NUCLEOTIDE SEQUENCE</scope>
</reference>
<evidence type="ECO:0000313" key="3">
    <source>
        <dbReference type="Proteomes" id="UP001497525"/>
    </source>
</evidence>
<feature type="region of interest" description="Disordered" evidence="1">
    <location>
        <begin position="346"/>
        <end position="392"/>
    </location>
</feature>
<proteinExistence type="predicted"/>
<feature type="compositionally biased region" description="Polar residues" evidence="1">
    <location>
        <begin position="380"/>
        <end position="392"/>
    </location>
</feature>
<protein>
    <submittedName>
        <fullName evidence="2">Uncharacterized protein</fullName>
    </submittedName>
</protein>
<dbReference type="Proteomes" id="UP001497525">
    <property type="component" value="Unassembled WGS sequence"/>
</dbReference>
<sequence>MNSELPEYVLNRNMIAAVRKDNAGYIAGMVRSYPWLLDSLFYSERKDDTLGLFEHKWKPPVICLFTLFAYAINYASKRVISKLISLKADIYKSCFVADLMDDAGPEPSYRVKEMPPVSIISPFDEGFRLAAKVGYDLSRQFSVVTTIYHDKEARNFPVVYRGFWEFCLGVSKKMQHPKEMVEITNTILSNGYDTNVLLRQLDLFKLFSRYFHLIPGRGLQDADDVKDVIAFMNTMIRHGCCLTEKPVANGFNKVITELLRTKCHTDETREEMANLISCTAALSPDLTFSQKHDLSSIEAPPNSLEQLSLAAGCVRVIRPRIGGKRFYERVQRLNCKQGVKHCIIFGQKDPDEPKPELTPYRPTESVGDVTETTTSKTTTANQSPSQTNPSTN</sequence>
<feature type="compositionally biased region" description="Low complexity" evidence="1">
    <location>
        <begin position="370"/>
        <end position="379"/>
    </location>
</feature>
<name>A0AAV2TI47_CALDB</name>
<gene>
    <name evidence="2" type="ORF">CDAUBV1_LOCUS10823</name>
</gene>
<comment type="caution">
    <text evidence="2">The sequence shown here is derived from an EMBL/GenBank/DDBJ whole genome shotgun (WGS) entry which is preliminary data.</text>
</comment>
<dbReference type="AlphaFoldDB" id="A0AAV2TI47"/>
<dbReference type="EMBL" id="CAXLJL010000345">
    <property type="protein sequence ID" value="CAL5136704.1"/>
    <property type="molecule type" value="Genomic_DNA"/>
</dbReference>
<organism evidence="2 3">
    <name type="scientific">Calicophoron daubneyi</name>
    <name type="common">Rumen fluke</name>
    <name type="synonym">Paramphistomum daubneyi</name>
    <dbReference type="NCBI Taxonomy" id="300641"/>
    <lineage>
        <taxon>Eukaryota</taxon>
        <taxon>Metazoa</taxon>
        <taxon>Spiralia</taxon>
        <taxon>Lophotrochozoa</taxon>
        <taxon>Platyhelminthes</taxon>
        <taxon>Trematoda</taxon>
        <taxon>Digenea</taxon>
        <taxon>Plagiorchiida</taxon>
        <taxon>Pronocephalata</taxon>
        <taxon>Paramphistomoidea</taxon>
        <taxon>Paramphistomidae</taxon>
        <taxon>Calicophoron</taxon>
    </lineage>
</organism>